<sequence>MRSSKAEGSALSSGPLRHFEFCKPQKIFGRRTLSVLQYKTFCENVAWWRWIKRTCVKSAGIFHCRFGPTFSARYHDASSQISALRS</sequence>
<dbReference type="EMBL" id="BLXT01007596">
    <property type="protein sequence ID" value="GFO40200.1"/>
    <property type="molecule type" value="Genomic_DNA"/>
</dbReference>
<name>A0AAV4D894_9GAST</name>
<evidence type="ECO:0000313" key="1">
    <source>
        <dbReference type="EMBL" id="GFO40200.1"/>
    </source>
</evidence>
<gene>
    <name evidence="1" type="ORF">PoB_006670500</name>
</gene>
<dbReference type="Proteomes" id="UP000735302">
    <property type="component" value="Unassembled WGS sequence"/>
</dbReference>
<organism evidence="1 2">
    <name type="scientific">Plakobranchus ocellatus</name>
    <dbReference type="NCBI Taxonomy" id="259542"/>
    <lineage>
        <taxon>Eukaryota</taxon>
        <taxon>Metazoa</taxon>
        <taxon>Spiralia</taxon>
        <taxon>Lophotrochozoa</taxon>
        <taxon>Mollusca</taxon>
        <taxon>Gastropoda</taxon>
        <taxon>Heterobranchia</taxon>
        <taxon>Euthyneura</taxon>
        <taxon>Panpulmonata</taxon>
        <taxon>Sacoglossa</taxon>
        <taxon>Placobranchoidea</taxon>
        <taxon>Plakobranchidae</taxon>
        <taxon>Plakobranchus</taxon>
    </lineage>
</organism>
<dbReference type="AlphaFoldDB" id="A0AAV4D894"/>
<evidence type="ECO:0000313" key="2">
    <source>
        <dbReference type="Proteomes" id="UP000735302"/>
    </source>
</evidence>
<proteinExistence type="predicted"/>
<comment type="caution">
    <text evidence="1">The sequence shown here is derived from an EMBL/GenBank/DDBJ whole genome shotgun (WGS) entry which is preliminary data.</text>
</comment>
<keyword evidence="2" id="KW-1185">Reference proteome</keyword>
<protein>
    <submittedName>
        <fullName evidence="1">Uncharacterized protein</fullName>
    </submittedName>
</protein>
<accession>A0AAV4D894</accession>
<reference evidence="1 2" key="1">
    <citation type="journal article" date="2021" name="Elife">
        <title>Chloroplast acquisition without the gene transfer in kleptoplastic sea slugs, Plakobranchus ocellatus.</title>
        <authorList>
            <person name="Maeda T."/>
            <person name="Takahashi S."/>
            <person name="Yoshida T."/>
            <person name="Shimamura S."/>
            <person name="Takaki Y."/>
            <person name="Nagai Y."/>
            <person name="Toyoda A."/>
            <person name="Suzuki Y."/>
            <person name="Arimoto A."/>
            <person name="Ishii H."/>
            <person name="Satoh N."/>
            <person name="Nishiyama T."/>
            <person name="Hasebe M."/>
            <person name="Maruyama T."/>
            <person name="Minagawa J."/>
            <person name="Obokata J."/>
            <person name="Shigenobu S."/>
        </authorList>
    </citation>
    <scope>NUCLEOTIDE SEQUENCE [LARGE SCALE GENOMIC DNA]</scope>
</reference>